<evidence type="ECO:0000313" key="8">
    <source>
        <dbReference type="EMBL" id="MQL94678.1"/>
    </source>
</evidence>
<dbReference type="InterPro" id="IPR057993">
    <property type="entry name" value="HD-Zip_IV_C"/>
</dbReference>
<evidence type="ECO:0000256" key="4">
    <source>
        <dbReference type="ARBA" id="ARBA00023163"/>
    </source>
</evidence>
<evidence type="ECO:0000256" key="1">
    <source>
        <dbReference type="ARBA" id="ARBA00023015"/>
    </source>
</evidence>
<dbReference type="Proteomes" id="UP000652761">
    <property type="component" value="Unassembled WGS sequence"/>
</dbReference>
<accession>A0A843VE92</accession>
<dbReference type="AlphaFoldDB" id="A0A843VE92"/>
<keyword evidence="3" id="KW-0371">Homeobox</keyword>
<name>A0A843VE92_COLES</name>
<keyword evidence="2" id="KW-0238">DNA-binding</keyword>
<dbReference type="InterPro" id="IPR042160">
    <property type="entry name" value="HD-Zip_IV"/>
</dbReference>
<evidence type="ECO:0000256" key="6">
    <source>
        <dbReference type="SAM" id="MobiDB-lite"/>
    </source>
</evidence>
<evidence type="ECO:0000256" key="2">
    <source>
        <dbReference type="ARBA" id="ARBA00023125"/>
    </source>
</evidence>
<reference evidence="8" key="1">
    <citation type="submission" date="2017-07" db="EMBL/GenBank/DDBJ databases">
        <title>Taro Niue Genome Assembly and Annotation.</title>
        <authorList>
            <person name="Atibalentja N."/>
            <person name="Keating K."/>
            <person name="Fields C.J."/>
        </authorList>
    </citation>
    <scope>NUCLEOTIDE SEQUENCE</scope>
    <source>
        <strain evidence="8">Niue_2</strain>
        <tissue evidence="8">Leaf</tissue>
    </source>
</reference>
<dbReference type="InterPro" id="IPR002913">
    <property type="entry name" value="START_lipid-bd_dom"/>
</dbReference>
<protein>
    <recommendedName>
        <fullName evidence="7">START domain-containing protein</fullName>
    </recommendedName>
</protein>
<comment type="caution">
    <text evidence="8">The sequence shown here is derived from an EMBL/GenBank/DDBJ whole genome shotgun (WGS) entry which is preliminary data.</text>
</comment>
<sequence>MQAQQDRADNAMLRAENETLKTENFRLQASMRNVICPNCGNAAVLGEVSFDEQHLRLENARLKEEVVSKPQSHHLPPFYLAKPTFGRTATHEGVGSSHVRMGAGDTSPEGVGSLRTRAHLERLSCVIARYGHPALQPAPATSAGLLLAPSLDLDMGVYARHFSEQPGMAAACADVMPALAAVRPPQLLGAAVQGMPDVPGQLHFPVGGVFIADQDRALAVDLALTAAAQLSRLCREDGPLWVRGGSDGSELLDMEVFQRTCPWPIDLNHRQQLGGVEMRIEATRDTALVIMNSITLADIFSDVNKWAEMFPSVVYNARAIQVIATGIPGQVNGSLHLMYGEFQFLSPLVPTREAYFFRFCQQNAEEGSWTVVDFPVDGLGDGFQVPFPKYRRRLSGCIIQDMPNGYSKVSWADISEVEDKSAHQIFDPFILNGGAFGAQRWLTVLQRQCERLASLMARNVSDLGVIPSPEARRNMMKLSHRMVRTFCANICFSSTPSWTALSDAPDDTVRISTRKSVDPGQPSGVILCAVSTIWLPCYHEEVFELLTDEQRRSQLDVLSGGNSLQEVAHIANGSHQRNCVSLLRINASSNSSQNVELVLQESSTHPTGGSFVVYANVDVNGIQLAMSGDDPSCIPLLPVGFIMVPAAAPPGFTAAAPNSSGIPAGNGKAPATDSIGCLLTVGLQVLASAVPSAKLNLSSVNAINNHLCNAVHQISAALGCGDGGCGAHPDPAAAAPPNIEEK</sequence>
<proteinExistence type="predicted"/>
<dbReference type="Pfam" id="PF01852">
    <property type="entry name" value="START"/>
    <property type="match status" value="1"/>
</dbReference>
<evidence type="ECO:0000313" key="9">
    <source>
        <dbReference type="Proteomes" id="UP000652761"/>
    </source>
</evidence>
<dbReference type="PANTHER" id="PTHR45654">
    <property type="entry name" value="HOMEOBOX-LEUCINE ZIPPER PROTEIN MERISTEM L1"/>
    <property type="match status" value="1"/>
</dbReference>
<dbReference type="SMART" id="SM00234">
    <property type="entry name" value="START"/>
    <property type="match status" value="1"/>
</dbReference>
<feature type="domain" description="START" evidence="7">
    <location>
        <begin position="212"/>
        <end position="454"/>
    </location>
</feature>
<evidence type="ECO:0000259" key="7">
    <source>
        <dbReference type="PROSITE" id="PS50848"/>
    </source>
</evidence>
<dbReference type="CDD" id="cd08875">
    <property type="entry name" value="START_ArGLABRA2_like"/>
    <property type="match status" value="1"/>
</dbReference>
<organism evidence="8 9">
    <name type="scientific">Colocasia esculenta</name>
    <name type="common">Wild taro</name>
    <name type="synonym">Arum esculentum</name>
    <dbReference type="NCBI Taxonomy" id="4460"/>
    <lineage>
        <taxon>Eukaryota</taxon>
        <taxon>Viridiplantae</taxon>
        <taxon>Streptophyta</taxon>
        <taxon>Embryophyta</taxon>
        <taxon>Tracheophyta</taxon>
        <taxon>Spermatophyta</taxon>
        <taxon>Magnoliopsida</taxon>
        <taxon>Liliopsida</taxon>
        <taxon>Araceae</taxon>
        <taxon>Aroideae</taxon>
        <taxon>Colocasieae</taxon>
        <taxon>Colocasia</taxon>
    </lineage>
</organism>
<keyword evidence="5" id="KW-0539">Nucleus</keyword>
<dbReference type="EMBL" id="NMUH01001701">
    <property type="protein sequence ID" value="MQL94678.1"/>
    <property type="molecule type" value="Genomic_DNA"/>
</dbReference>
<evidence type="ECO:0000256" key="3">
    <source>
        <dbReference type="ARBA" id="ARBA00023155"/>
    </source>
</evidence>
<dbReference type="PROSITE" id="PS50848">
    <property type="entry name" value="START"/>
    <property type="match status" value="1"/>
</dbReference>
<dbReference type="PANTHER" id="PTHR45654:SF11">
    <property type="entry name" value="HOMEOBOX-LEUCINE ZIPPER PROTEIN HDG5"/>
    <property type="match status" value="1"/>
</dbReference>
<evidence type="ECO:0000256" key="5">
    <source>
        <dbReference type="ARBA" id="ARBA00023242"/>
    </source>
</evidence>
<dbReference type="GO" id="GO:0008289">
    <property type="term" value="F:lipid binding"/>
    <property type="evidence" value="ECO:0007669"/>
    <property type="project" value="InterPro"/>
</dbReference>
<gene>
    <name evidence="8" type="ORF">Taro_027338</name>
</gene>
<keyword evidence="1" id="KW-0805">Transcription regulation</keyword>
<dbReference type="SUPFAM" id="SSF55961">
    <property type="entry name" value="Bet v1-like"/>
    <property type="match status" value="2"/>
</dbReference>
<feature type="region of interest" description="Disordered" evidence="6">
    <location>
        <begin position="90"/>
        <end position="112"/>
    </location>
</feature>
<dbReference type="GO" id="GO:0003677">
    <property type="term" value="F:DNA binding"/>
    <property type="evidence" value="ECO:0007669"/>
    <property type="project" value="UniProtKB-KW"/>
</dbReference>
<dbReference type="Pfam" id="PF25797">
    <property type="entry name" value="PDF2_C"/>
    <property type="match status" value="1"/>
</dbReference>
<dbReference type="OrthoDB" id="6159439at2759"/>
<keyword evidence="4" id="KW-0804">Transcription</keyword>
<keyword evidence="9" id="KW-1185">Reference proteome</keyword>